<dbReference type="AlphaFoldDB" id="A0A401PTP1"/>
<organism evidence="3 4">
    <name type="scientific">Scyliorhinus torazame</name>
    <name type="common">Cloudy catshark</name>
    <name type="synonym">Catulus torazame</name>
    <dbReference type="NCBI Taxonomy" id="75743"/>
    <lineage>
        <taxon>Eukaryota</taxon>
        <taxon>Metazoa</taxon>
        <taxon>Chordata</taxon>
        <taxon>Craniata</taxon>
        <taxon>Vertebrata</taxon>
        <taxon>Chondrichthyes</taxon>
        <taxon>Elasmobranchii</taxon>
        <taxon>Galeomorphii</taxon>
        <taxon>Galeoidea</taxon>
        <taxon>Carcharhiniformes</taxon>
        <taxon>Scyliorhinidae</taxon>
        <taxon>Scyliorhinus</taxon>
    </lineage>
</organism>
<keyword evidence="1" id="KW-0472">Membrane</keyword>
<evidence type="ECO:0000313" key="3">
    <source>
        <dbReference type="EMBL" id="GCB76443.1"/>
    </source>
</evidence>
<evidence type="ECO:0000256" key="1">
    <source>
        <dbReference type="SAM" id="Phobius"/>
    </source>
</evidence>
<feature type="transmembrane region" description="Helical" evidence="1">
    <location>
        <begin position="12"/>
        <end position="33"/>
    </location>
</feature>
<name>A0A401PTP1_SCYTO</name>
<dbReference type="Pfam" id="PF19442">
    <property type="entry name" value="CRIM1_C"/>
    <property type="match status" value="1"/>
</dbReference>
<accession>A0A401PTP1</accession>
<dbReference type="STRING" id="75743.A0A401PTP1"/>
<sequence>YPRYNEDSAMHSVAWVALPIVIALILVIALLLVNQKKQWIPVPCYRTPTKPSCLNNQLVYVDCKKGTMVQVDSSQRMLRMADPDPDSRHSGFYSMPNTKQNNLQVDSFYQTV</sequence>
<protein>
    <recommendedName>
        <fullName evidence="2">Cysteine-rich motor neuron 1 protein C-terminal domain-containing protein</fullName>
    </recommendedName>
</protein>
<keyword evidence="4" id="KW-1185">Reference proteome</keyword>
<evidence type="ECO:0000259" key="2">
    <source>
        <dbReference type="Pfam" id="PF19442"/>
    </source>
</evidence>
<comment type="caution">
    <text evidence="3">The sequence shown here is derived from an EMBL/GenBank/DDBJ whole genome shotgun (WGS) entry which is preliminary data.</text>
</comment>
<dbReference type="Proteomes" id="UP000288216">
    <property type="component" value="Unassembled WGS sequence"/>
</dbReference>
<feature type="domain" description="Cysteine-rich motor neuron 1 protein C-terminal" evidence="2">
    <location>
        <begin position="2"/>
        <end position="112"/>
    </location>
</feature>
<reference evidence="3 4" key="1">
    <citation type="journal article" date="2018" name="Nat. Ecol. Evol.">
        <title>Shark genomes provide insights into elasmobranch evolution and the origin of vertebrates.</title>
        <authorList>
            <person name="Hara Y"/>
            <person name="Yamaguchi K"/>
            <person name="Onimaru K"/>
            <person name="Kadota M"/>
            <person name="Koyanagi M"/>
            <person name="Keeley SD"/>
            <person name="Tatsumi K"/>
            <person name="Tanaka K"/>
            <person name="Motone F"/>
            <person name="Kageyama Y"/>
            <person name="Nozu R"/>
            <person name="Adachi N"/>
            <person name="Nishimura O"/>
            <person name="Nakagawa R"/>
            <person name="Tanegashima C"/>
            <person name="Kiyatake I"/>
            <person name="Matsumoto R"/>
            <person name="Murakumo K"/>
            <person name="Nishida K"/>
            <person name="Terakita A"/>
            <person name="Kuratani S"/>
            <person name="Sato K"/>
            <person name="Hyodo S Kuraku.S."/>
        </authorList>
    </citation>
    <scope>NUCLEOTIDE SEQUENCE [LARGE SCALE GENOMIC DNA]</scope>
</reference>
<dbReference type="OrthoDB" id="5976811at2759"/>
<evidence type="ECO:0000313" key="4">
    <source>
        <dbReference type="Proteomes" id="UP000288216"/>
    </source>
</evidence>
<keyword evidence="1" id="KW-1133">Transmembrane helix</keyword>
<keyword evidence="1" id="KW-0812">Transmembrane</keyword>
<gene>
    <name evidence="3" type="ORF">scyTo_0015486</name>
</gene>
<dbReference type="InterPro" id="IPR045813">
    <property type="entry name" value="CRIM1_C"/>
</dbReference>
<feature type="non-terminal residue" evidence="3">
    <location>
        <position position="1"/>
    </location>
</feature>
<proteinExistence type="predicted"/>
<dbReference type="EMBL" id="BFAA01008811">
    <property type="protein sequence ID" value="GCB76443.1"/>
    <property type="molecule type" value="Genomic_DNA"/>
</dbReference>